<dbReference type="InterPro" id="IPR050707">
    <property type="entry name" value="HTH_MetabolicPath_Reg"/>
</dbReference>
<evidence type="ECO:0000259" key="6">
    <source>
        <dbReference type="PROSITE" id="PS51077"/>
    </source>
</evidence>
<sequence length="259" mass="29384">MKENNEGTVQSVDRTITILEELAKFKNGCGVTTLANIVGLHKSTTHRLLTTLMLRGYVKKDIGTDNYRLGTKLLLLAGALLDTLDLRTIARPYIQELANKTNEIVHLAILDGEEAVYIDKVESGRNYSIRMYSQIGKRVPLHCTGVGKALLCDMDFRRVKELVKEEDMTKYTPNTIDNYKDFEIELNRIRERGYGFDEIEHEEGIRCVAAPIYDRHSKVIASISIAGPTIYITKERLPELIEQITKTAKDISYQLGYVN</sequence>
<feature type="domain" description="HTH iclR-type" evidence="6">
    <location>
        <begin position="9"/>
        <end position="71"/>
    </location>
</feature>
<keyword evidence="1" id="KW-0805">Transcription regulation</keyword>
<evidence type="ECO:0000259" key="7">
    <source>
        <dbReference type="PROSITE" id="PS51078"/>
    </source>
</evidence>
<organism evidence="8 9">
    <name type="scientific">Geosporobacter ferrireducens</name>
    <dbReference type="NCBI Taxonomy" id="1424294"/>
    <lineage>
        <taxon>Bacteria</taxon>
        <taxon>Bacillati</taxon>
        <taxon>Bacillota</taxon>
        <taxon>Clostridia</taxon>
        <taxon>Peptostreptococcales</taxon>
        <taxon>Thermotaleaceae</taxon>
        <taxon>Geosporobacter</taxon>
    </lineage>
</organism>
<dbReference type="EMBL" id="CP017269">
    <property type="protein sequence ID" value="AOT72120.1"/>
    <property type="molecule type" value="Genomic_DNA"/>
</dbReference>
<evidence type="ECO:0000313" key="8">
    <source>
        <dbReference type="EMBL" id="AOT72120.1"/>
    </source>
</evidence>
<dbReference type="InterPro" id="IPR036390">
    <property type="entry name" value="WH_DNA-bd_sf"/>
</dbReference>
<evidence type="ECO:0000256" key="4">
    <source>
        <dbReference type="ARBA" id="ARBA00058938"/>
    </source>
</evidence>
<keyword evidence="9" id="KW-1185">Reference proteome</keyword>
<dbReference type="KEGG" id="gfe:Gferi_22820"/>
<keyword evidence="2" id="KW-0238">DNA-binding</keyword>
<protein>
    <recommendedName>
        <fullName evidence="5">Glycerol operon regulatory protein</fullName>
    </recommendedName>
</protein>
<dbReference type="STRING" id="1424294.Gferi_22820"/>
<dbReference type="SUPFAM" id="SSF55781">
    <property type="entry name" value="GAF domain-like"/>
    <property type="match status" value="1"/>
</dbReference>
<dbReference type="InterPro" id="IPR036388">
    <property type="entry name" value="WH-like_DNA-bd_sf"/>
</dbReference>
<dbReference type="InterPro" id="IPR014757">
    <property type="entry name" value="Tscrpt_reg_IclR_C"/>
</dbReference>
<dbReference type="InterPro" id="IPR005471">
    <property type="entry name" value="Tscrpt_reg_IclR_N"/>
</dbReference>
<dbReference type="GO" id="GO:0045892">
    <property type="term" value="P:negative regulation of DNA-templated transcription"/>
    <property type="evidence" value="ECO:0007669"/>
    <property type="project" value="TreeGrafter"/>
</dbReference>
<accession>A0A1D8GML5</accession>
<dbReference type="SMART" id="SM00346">
    <property type="entry name" value="HTH_ICLR"/>
    <property type="match status" value="1"/>
</dbReference>
<dbReference type="Pfam" id="PF09339">
    <property type="entry name" value="HTH_IclR"/>
    <property type="match status" value="1"/>
</dbReference>
<dbReference type="Pfam" id="PF01614">
    <property type="entry name" value="IclR_C"/>
    <property type="match status" value="1"/>
</dbReference>
<dbReference type="SUPFAM" id="SSF46785">
    <property type="entry name" value="Winged helix' DNA-binding domain"/>
    <property type="match status" value="1"/>
</dbReference>
<dbReference type="Gene3D" id="1.10.10.10">
    <property type="entry name" value="Winged helix-like DNA-binding domain superfamily/Winged helix DNA-binding domain"/>
    <property type="match status" value="1"/>
</dbReference>
<dbReference type="PANTHER" id="PTHR30136">
    <property type="entry name" value="HELIX-TURN-HELIX TRANSCRIPTIONAL REGULATOR, ICLR FAMILY"/>
    <property type="match status" value="1"/>
</dbReference>
<evidence type="ECO:0000256" key="2">
    <source>
        <dbReference type="ARBA" id="ARBA00023125"/>
    </source>
</evidence>
<dbReference type="InterPro" id="IPR029016">
    <property type="entry name" value="GAF-like_dom_sf"/>
</dbReference>
<proteinExistence type="predicted"/>
<evidence type="ECO:0000256" key="3">
    <source>
        <dbReference type="ARBA" id="ARBA00023163"/>
    </source>
</evidence>
<dbReference type="RefSeq" id="WP_069980435.1">
    <property type="nucleotide sequence ID" value="NZ_CP017269.1"/>
</dbReference>
<name>A0A1D8GML5_9FIRM</name>
<evidence type="ECO:0000256" key="5">
    <source>
        <dbReference type="ARBA" id="ARBA00070406"/>
    </source>
</evidence>
<dbReference type="AlphaFoldDB" id="A0A1D8GML5"/>
<evidence type="ECO:0000256" key="1">
    <source>
        <dbReference type="ARBA" id="ARBA00023015"/>
    </source>
</evidence>
<dbReference type="PROSITE" id="PS51078">
    <property type="entry name" value="ICLR_ED"/>
    <property type="match status" value="1"/>
</dbReference>
<reference evidence="8 9" key="1">
    <citation type="submission" date="2016-09" db="EMBL/GenBank/DDBJ databases">
        <title>Genomic analysis reveals versatility of anaerobic energy metabolism of Geosporobacter ferrireducens IRF9 of phylum Firmicutes.</title>
        <authorList>
            <person name="Kim S.-J."/>
        </authorList>
    </citation>
    <scope>NUCLEOTIDE SEQUENCE [LARGE SCALE GENOMIC DNA]</scope>
    <source>
        <strain evidence="8 9">IRF9</strain>
    </source>
</reference>
<gene>
    <name evidence="8" type="ORF">Gferi_22820</name>
</gene>
<dbReference type="Proteomes" id="UP000095743">
    <property type="component" value="Chromosome"/>
</dbReference>
<feature type="domain" description="IclR-ED" evidence="7">
    <location>
        <begin position="72"/>
        <end position="257"/>
    </location>
</feature>
<dbReference type="Gene3D" id="3.30.450.40">
    <property type="match status" value="1"/>
</dbReference>
<dbReference type="FunFam" id="1.10.10.10:FF:000056">
    <property type="entry name" value="IclR family transcriptional regulator"/>
    <property type="match status" value="1"/>
</dbReference>
<evidence type="ECO:0000313" key="9">
    <source>
        <dbReference type="Proteomes" id="UP000095743"/>
    </source>
</evidence>
<comment type="function">
    <text evidence="4">May be an activator protein for the gylABX operon.</text>
</comment>
<dbReference type="PROSITE" id="PS51077">
    <property type="entry name" value="HTH_ICLR"/>
    <property type="match status" value="1"/>
</dbReference>
<dbReference type="PANTHER" id="PTHR30136:SF24">
    <property type="entry name" value="HTH-TYPE TRANSCRIPTIONAL REPRESSOR ALLR"/>
    <property type="match status" value="1"/>
</dbReference>
<dbReference type="GO" id="GO:0003700">
    <property type="term" value="F:DNA-binding transcription factor activity"/>
    <property type="evidence" value="ECO:0007669"/>
    <property type="project" value="TreeGrafter"/>
</dbReference>
<dbReference type="GO" id="GO:0003677">
    <property type="term" value="F:DNA binding"/>
    <property type="evidence" value="ECO:0007669"/>
    <property type="project" value="UniProtKB-KW"/>
</dbReference>
<keyword evidence="3" id="KW-0804">Transcription</keyword>